<comment type="caution">
    <text evidence="1">The sequence shown here is derived from an EMBL/GenBank/DDBJ whole genome shotgun (WGS) entry which is preliminary data.</text>
</comment>
<dbReference type="RefSeq" id="WP_018393475.1">
    <property type="nucleotide sequence ID" value="NZ_LQWZ01000037.1"/>
</dbReference>
<name>A0A177KHR5_9BACI</name>
<sequence>MSKTLPVQKRVVRVGLRRKDVDLEKQILYVNQTLEHDGKTIKKEAKTKGSVRSITVSPSTNKVLLKHKEQQDSEKGFFHQKIMI</sequence>
<dbReference type="Gene3D" id="1.10.443.10">
    <property type="entry name" value="Intergrase catalytic core"/>
    <property type="match status" value="1"/>
</dbReference>
<evidence type="ECO:0000313" key="2">
    <source>
        <dbReference type="Proteomes" id="UP000077271"/>
    </source>
</evidence>
<organism evidence="1 2">
    <name type="scientific">Domibacillus aminovorans</name>
    <dbReference type="NCBI Taxonomy" id="29332"/>
    <lineage>
        <taxon>Bacteria</taxon>
        <taxon>Bacillati</taxon>
        <taxon>Bacillota</taxon>
        <taxon>Bacilli</taxon>
        <taxon>Bacillales</taxon>
        <taxon>Bacillaceae</taxon>
        <taxon>Domibacillus</taxon>
    </lineage>
</organism>
<gene>
    <name evidence="1" type="ORF">AWH48_14100</name>
</gene>
<dbReference type="AlphaFoldDB" id="A0A177KHR5"/>
<accession>A0A177KHR5</accession>
<dbReference type="InterPro" id="IPR013762">
    <property type="entry name" value="Integrase-like_cat_sf"/>
</dbReference>
<dbReference type="GO" id="GO:0015074">
    <property type="term" value="P:DNA integration"/>
    <property type="evidence" value="ECO:0007669"/>
    <property type="project" value="InterPro"/>
</dbReference>
<dbReference type="Proteomes" id="UP000077271">
    <property type="component" value="Unassembled WGS sequence"/>
</dbReference>
<evidence type="ECO:0000313" key="1">
    <source>
        <dbReference type="EMBL" id="OAH52930.1"/>
    </source>
</evidence>
<protein>
    <submittedName>
        <fullName evidence="1">Uncharacterized protein</fullName>
    </submittedName>
</protein>
<reference evidence="1 2" key="1">
    <citation type="submission" date="2016-01" db="EMBL/GenBank/DDBJ databases">
        <title>Investigation of taxonomic status of Bacillus aminovorans.</title>
        <authorList>
            <person name="Verma A."/>
            <person name="Pal Y."/>
            <person name="Krishnamurthi S."/>
        </authorList>
    </citation>
    <scope>NUCLEOTIDE SEQUENCE [LARGE SCALE GENOMIC DNA]</scope>
    <source>
        <strain evidence="1 2">DSM 4337</strain>
    </source>
</reference>
<dbReference type="GO" id="GO:0003677">
    <property type="term" value="F:DNA binding"/>
    <property type="evidence" value="ECO:0007669"/>
    <property type="project" value="InterPro"/>
</dbReference>
<dbReference type="GO" id="GO:0006310">
    <property type="term" value="P:DNA recombination"/>
    <property type="evidence" value="ECO:0007669"/>
    <property type="project" value="InterPro"/>
</dbReference>
<proteinExistence type="predicted"/>
<dbReference type="EMBL" id="LQWZ01000037">
    <property type="protein sequence ID" value="OAH52930.1"/>
    <property type="molecule type" value="Genomic_DNA"/>
</dbReference>